<evidence type="ECO:0000256" key="3">
    <source>
        <dbReference type="ARBA" id="ARBA00022801"/>
    </source>
</evidence>
<dbReference type="Pfam" id="PF13361">
    <property type="entry name" value="UvrD_C"/>
    <property type="match status" value="1"/>
</dbReference>
<comment type="catalytic activity">
    <reaction evidence="9">
        <text>ATP + H2O = ADP + phosphate + H(+)</text>
        <dbReference type="Rhea" id="RHEA:13065"/>
        <dbReference type="ChEBI" id="CHEBI:15377"/>
        <dbReference type="ChEBI" id="CHEBI:15378"/>
        <dbReference type="ChEBI" id="CHEBI:30616"/>
        <dbReference type="ChEBI" id="CHEBI:43474"/>
        <dbReference type="ChEBI" id="CHEBI:456216"/>
        <dbReference type="EC" id="5.6.2.4"/>
    </reaction>
</comment>
<dbReference type="InterPro" id="IPR014017">
    <property type="entry name" value="DNA_helicase_UvrD-like_C"/>
</dbReference>
<evidence type="ECO:0000256" key="9">
    <source>
        <dbReference type="ARBA" id="ARBA00048988"/>
    </source>
</evidence>
<evidence type="ECO:0000259" key="11">
    <source>
        <dbReference type="PROSITE" id="PS51198"/>
    </source>
</evidence>
<keyword evidence="2 10" id="KW-0547">Nucleotide-binding</keyword>
<dbReference type="Gene3D" id="3.40.50.300">
    <property type="entry name" value="P-loop containing nucleotide triphosphate hydrolases"/>
    <property type="match status" value="3"/>
</dbReference>
<dbReference type="GO" id="GO:0043138">
    <property type="term" value="F:3'-5' DNA helicase activity"/>
    <property type="evidence" value="ECO:0007669"/>
    <property type="project" value="UniProtKB-EC"/>
</dbReference>
<keyword evidence="4 10" id="KW-0347">Helicase</keyword>
<evidence type="ECO:0000256" key="10">
    <source>
        <dbReference type="PROSITE-ProRule" id="PRU00560"/>
    </source>
</evidence>
<dbReference type="AlphaFoldDB" id="A0A1B4PWB4"/>
<protein>
    <recommendedName>
        <fullName evidence="8">DNA 3'-5' helicase</fullName>
        <ecNumber evidence="8">5.6.2.4</ecNumber>
    </recommendedName>
</protein>
<dbReference type="PANTHER" id="PTHR11070">
    <property type="entry name" value="UVRD / RECB / PCRA DNA HELICASE FAMILY MEMBER"/>
    <property type="match status" value="1"/>
</dbReference>
<accession>A0A1B4PWB4</accession>
<organism evidence="12 13">
    <name type="scientific">Burkholderia cepacia</name>
    <name type="common">Pseudomonas cepacia</name>
    <dbReference type="NCBI Taxonomy" id="292"/>
    <lineage>
        <taxon>Bacteria</taxon>
        <taxon>Pseudomonadati</taxon>
        <taxon>Pseudomonadota</taxon>
        <taxon>Betaproteobacteria</taxon>
        <taxon>Burkholderiales</taxon>
        <taxon>Burkholderiaceae</taxon>
        <taxon>Burkholderia</taxon>
        <taxon>Burkholderia cepacia complex</taxon>
    </lineage>
</organism>
<evidence type="ECO:0000256" key="7">
    <source>
        <dbReference type="ARBA" id="ARBA00034617"/>
    </source>
</evidence>
<evidence type="ECO:0000313" key="12">
    <source>
        <dbReference type="EMBL" id="AOK18249.1"/>
    </source>
</evidence>
<keyword evidence="5 10" id="KW-0067">ATP-binding</keyword>
<dbReference type="PANTHER" id="PTHR11070:SF63">
    <property type="entry name" value="DNA HELICASE IV"/>
    <property type="match status" value="1"/>
</dbReference>
<keyword evidence="3 10" id="KW-0378">Hydrolase</keyword>
<evidence type="ECO:0000256" key="5">
    <source>
        <dbReference type="ARBA" id="ARBA00022840"/>
    </source>
</evidence>
<dbReference type="GO" id="GO:0016887">
    <property type="term" value="F:ATP hydrolysis activity"/>
    <property type="evidence" value="ECO:0007669"/>
    <property type="project" value="RHEA"/>
</dbReference>
<dbReference type="InterPro" id="IPR027417">
    <property type="entry name" value="P-loop_NTPase"/>
</dbReference>
<evidence type="ECO:0000256" key="4">
    <source>
        <dbReference type="ARBA" id="ARBA00022806"/>
    </source>
</evidence>
<dbReference type="InterPro" id="IPR000212">
    <property type="entry name" value="DNA_helicase_UvrD/REP"/>
</dbReference>
<dbReference type="Proteomes" id="UP000094776">
    <property type="component" value="Chromosome 1"/>
</dbReference>
<proteinExistence type="inferred from homology"/>
<dbReference type="Gene3D" id="1.10.10.160">
    <property type="match status" value="1"/>
</dbReference>
<gene>
    <name evidence="12" type="ORF">WT26_08130</name>
</gene>
<evidence type="ECO:0000256" key="6">
    <source>
        <dbReference type="ARBA" id="ARBA00023235"/>
    </source>
</evidence>
<evidence type="ECO:0000313" key="13">
    <source>
        <dbReference type="Proteomes" id="UP000094776"/>
    </source>
</evidence>
<name>A0A1B4PWB4_BURCE</name>
<dbReference type="GO" id="GO:0005829">
    <property type="term" value="C:cytosol"/>
    <property type="evidence" value="ECO:0007669"/>
    <property type="project" value="TreeGrafter"/>
</dbReference>
<evidence type="ECO:0000256" key="1">
    <source>
        <dbReference type="ARBA" id="ARBA00009922"/>
    </source>
</evidence>
<comment type="catalytic activity">
    <reaction evidence="7">
        <text>Couples ATP hydrolysis with the unwinding of duplex DNA by translocating in the 3'-5' direction.</text>
        <dbReference type="EC" id="5.6.2.4"/>
    </reaction>
</comment>
<dbReference type="EC" id="5.6.2.4" evidence="8"/>
<dbReference type="PROSITE" id="PS51198">
    <property type="entry name" value="UVRD_HELICASE_ATP_BIND"/>
    <property type="match status" value="1"/>
</dbReference>
<comment type="similarity">
    <text evidence="1">Belongs to the helicase family. UvrD subfamily.</text>
</comment>
<dbReference type="GO" id="GO:0000725">
    <property type="term" value="P:recombinational repair"/>
    <property type="evidence" value="ECO:0007669"/>
    <property type="project" value="TreeGrafter"/>
</dbReference>
<evidence type="ECO:0000256" key="8">
    <source>
        <dbReference type="ARBA" id="ARBA00034808"/>
    </source>
</evidence>
<keyword evidence="6" id="KW-0413">Isomerase</keyword>
<dbReference type="InterPro" id="IPR014016">
    <property type="entry name" value="UvrD-like_ATP-bd"/>
</dbReference>
<dbReference type="EMBL" id="CP013443">
    <property type="protein sequence ID" value="AOK18249.1"/>
    <property type="molecule type" value="Genomic_DNA"/>
</dbReference>
<dbReference type="Pfam" id="PF00580">
    <property type="entry name" value="UvrD-helicase"/>
    <property type="match status" value="2"/>
</dbReference>
<feature type="binding site" evidence="10">
    <location>
        <begin position="197"/>
        <end position="204"/>
    </location>
    <ligand>
        <name>ATP</name>
        <dbReference type="ChEBI" id="CHEBI:30616"/>
    </ligand>
</feature>
<dbReference type="InterPro" id="IPR013986">
    <property type="entry name" value="DExx_box_DNA_helicase_dom_sf"/>
</dbReference>
<dbReference type="SUPFAM" id="SSF52540">
    <property type="entry name" value="P-loop containing nucleoside triphosphate hydrolases"/>
    <property type="match status" value="1"/>
</dbReference>
<dbReference type="GO" id="GO:0005524">
    <property type="term" value="F:ATP binding"/>
    <property type="evidence" value="ECO:0007669"/>
    <property type="project" value="UniProtKB-UniRule"/>
</dbReference>
<feature type="domain" description="UvrD-like helicase ATP-binding" evidence="11">
    <location>
        <begin position="176"/>
        <end position="682"/>
    </location>
</feature>
<dbReference type="GO" id="GO:0003677">
    <property type="term" value="F:DNA binding"/>
    <property type="evidence" value="ECO:0007669"/>
    <property type="project" value="InterPro"/>
</dbReference>
<reference evidence="12 13" key="1">
    <citation type="submission" date="2015-12" db="EMBL/GenBank/DDBJ databases">
        <title>Diversity of Burkholderia near neighbor genomes.</title>
        <authorList>
            <person name="Sahl J."/>
            <person name="Wagner D."/>
            <person name="Keim P."/>
        </authorList>
    </citation>
    <scope>NUCLEOTIDE SEQUENCE [LARGE SCALE GENOMIC DNA]</scope>
    <source>
        <strain evidence="12 13">MSMB1184WGS</strain>
    </source>
</reference>
<evidence type="ECO:0000256" key="2">
    <source>
        <dbReference type="ARBA" id="ARBA00022741"/>
    </source>
</evidence>
<sequence length="934" mass="106769">MHLRAENDARASVLDVSLRAQRGWIWSSLHIEGMEIRRLRGLSHPDAERFVAAITHAKAVALQRLEADLGIDEKTLVPLWQDVVREQAEDRYLTARDRATLLDRIAAEKERLDGAFARSRSPHAKRFTISEELKRAILYLRTLNHDGERLLRQRNDEFVERELERWRGFFAYCEERALTDEQARAAITFEENTLLIAAAGSGKTSTVVGKVAYALVKGIVRPEEILCLAFNSKAAAEIARRTRARFRAMIADACPIDPAIKSRVRALVDSGVRIESRTFHSLGRTIIKQVEGRSLRVSESVENTGRLKRAVERCKKDPKFAADWLLLQSVARFPNPPEARFHSEDEYLEYLRGMWRQRKLGYKNKEFADGILTMGCTKPVRSFEEVAISNWLFLNGVDFEYEAAYAEGAERLCSGATWTPDFTYSVQDAAGVSLIVHEHFALNENGEAPNFFKNPKGYAEEADRKKRVLSELDARHFWTTSAEFRDGTLYDKLRVRLQAAGIVLRPRSSEEVLAKLKDIGVFEDFELVARAVSQIRQNGWNQQTLIERLAEQREPARARLFLQVVWPIAVAVNELLKADKCIDYDEMIRRALGYLHDRPDLLPYRFILADEFQDTAPGRGDMIRKMLHAREDSLFFAVGDDWQAINRFAGSDLRFFREFGTAFNRRAAADKQCALTQTFRSNQGIADVGRTFVLRNVSQMPKTVEAYDRTREGVIDVRTYKTEREPDALVNDVLTSWVSQHPPGSKPSVFILGRYGRDHAGGLTAQQLAEFDEKWADRIELLKTKDNEPPSLYTTMHTSKGLQADYVLIVGMYRAEHDFFCFPSEREDDPLLQLVLPPKEALSDADERRLFYVALTRAKHRVALLTQQQFPSPYALELLHTHRDGTVLFNGTPDLPPQCPQCDHGLGFKKYNPKTKQWFYACTDRWGCGTTWPL</sequence>